<keyword evidence="3" id="KW-0732">Signal</keyword>
<dbReference type="Pfam" id="PF07980">
    <property type="entry name" value="SusD_RagB"/>
    <property type="match status" value="1"/>
</dbReference>
<evidence type="ECO:0000259" key="6">
    <source>
        <dbReference type="Pfam" id="PF07980"/>
    </source>
</evidence>
<dbReference type="EMBL" id="CP002305">
    <property type="protein sequence ID" value="ADQ17683.1"/>
    <property type="molecule type" value="Genomic_DNA"/>
</dbReference>
<proteinExistence type="inferred from homology"/>
<comment type="subcellular location">
    <subcellularLocation>
        <location evidence="1">Cell outer membrane</location>
    </subcellularLocation>
</comment>
<evidence type="ECO:0000256" key="1">
    <source>
        <dbReference type="ARBA" id="ARBA00004442"/>
    </source>
</evidence>
<evidence type="ECO:0000256" key="2">
    <source>
        <dbReference type="ARBA" id="ARBA00006275"/>
    </source>
</evidence>
<dbReference type="Proteomes" id="UP000007435">
    <property type="component" value="Chromosome"/>
</dbReference>
<sequence>MKNKYLIKRTCLQMVGGLFILSVLCGCENGFLDAKPNKAILVPTALEHYQALLDNARDVMNSTPYLGEVSADDFYMAENTFESYVEEDQNAHVWADRIYPERSISDWDLPYKQIFYANVVLEGLKEYSINQDTENLKGSALFYRGWALFHIAQLFGPPYNPENAASKRGVPVRVSADVTLPSQIGNLQDTYERIKSDLVEAIPLLPLEQPVPTRPSKAAGYALMARLSLVMQEYGKAKQYADSTLALQNELIDYNTVDPAKAMPFPDLYLNAGRNPEVIFLSVLVPNIYLGSSPNTLVDTTLYRSYADADLRKLLFINSNKQFRGSYMGQRFYQFSGLAVDEMVLTRAEANVRTGNTEAALNDLNRLLLKRWQKDKYEPLSINDPQELLERILTERRKELVGRGIRWTDLKRLNQEAGFEKVLKRNVNGKEYTLPPHDSRYALPFPDSEGDL</sequence>
<protein>
    <recommendedName>
        <fullName evidence="10">RagB/SusD domain protein</fullName>
    </recommendedName>
</protein>
<feature type="domain" description="RagB/SusD" evidence="6">
    <location>
        <begin position="342"/>
        <end position="440"/>
    </location>
</feature>
<evidence type="ECO:0000313" key="8">
    <source>
        <dbReference type="EMBL" id="ADQ17683.1"/>
    </source>
</evidence>
<organism evidence="8 9">
    <name type="scientific">Leadbetterella byssophila (strain DSM 17132 / JCM 16389 / KACC 11308 / NBRC 106382 / 4M15)</name>
    <dbReference type="NCBI Taxonomy" id="649349"/>
    <lineage>
        <taxon>Bacteria</taxon>
        <taxon>Pseudomonadati</taxon>
        <taxon>Bacteroidota</taxon>
        <taxon>Cytophagia</taxon>
        <taxon>Cytophagales</taxon>
        <taxon>Leadbetterellaceae</taxon>
        <taxon>Leadbetterella</taxon>
    </lineage>
</organism>
<evidence type="ECO:0000256" key="4">
    <source>
        <dbReference type="ARBA" id="ARBA00023136"/>
    </source>
</evidence>
<dbReference type="Pfam" id="PF14322">
    <property type="entry name" value="SusD-like_3"/>
    <property type="match status" value="1"/>
</dbReference>
<keyword evidence="9" id="KW-1185">Reference proteome</keyword>
<evidence type="ECO:0000256" key="3">
    <source>
        <dbReference type="ARBA" id="ARBA00022729"/>
    </source>
</evidence>
<dbReference type="HOGENOM" id="CLU_015553_3_0_10"/>
<evidence type="ECO:0008006" key="10">
    <source>
        <dbReference type="Google" id="ProtNLM"/>
    </source>
</evidence>
<dbReference type="Gene3D" id="1.25.40.390">
    <property type="match status" value="1"/>
</dbReference>
<dbReference type="InterPro" id="IPR011990">
    <property type="entry name" value="TPR-like_helical_dom_sf"/>
</dbReference>
<dbReference type="OrthoDB" id="653598at2"/>
<evidence type="ECO:0000259" key="7">
    <source>
        <dbReference type="Pfam" id="PF14322"/>
    </source>
</evidence>
<accession>E4RSE7</accession>
<dbReference type="PROSITE" id="PS51257">
    <property type="entry name" value="PROKAR_LIPOPROTEIN"/>
    <property type="match status" value="1"/>
</dbReference>
<dbReference type="KEGG" id="lby:Lbys_1987"/>
<feature type="domain" description="SusD-like N-terminal" evidence="7">
    <location>
        <begin position="31"/>
        <end position="229"/>
    </location>
</feature>
<dbReference type="eggNOG" id="COG1834">
    <property type="taxonomic scope" value="Bacteria"/>
</dbReference>
<dbReference type="AlphaFoldDB" id="E4RSE7"/>
<dbReference type="InterPro" id="IPR033985">
    <property type="entry name" value="SusD-like_N"/>
</dbReference>
<comment type="similarity">
    <text evidence="2">Belongs to the SusD family.</text>
</comment>
<gene>
    <name evidence="8" type="ordered locus">Lbys_1987</name>
</gene>
<name>E4RSE7_LEAB4</name>
<keyword evidence="5" id="KW-0998">Cell outer membrane</keyword>
<evidence type="ECO:0000313" key="9">
    <source>
        <dbReference type="Proteomes" id="UP000007435"/>
    </source>
</evidence>
<keyword evidence="4" id="KW-0472">Membrane</keyword>
<dbReference type="SUPFAM" id="SSF48452">
    <property type="entry name" value="TPR-like"/>
    <property type="match status" value="1"/>
</dbReference>
<dbReference type="GO" id="GO:0009279">
    <property type="term" value="C:cell outer membrane"/>
    <property type="evidence" value="ECO:0007669"/>
    <property type="project" value="UniProtKB-SubCell"/>
</dbReference>
<reference key="1">
    <citation type="submission" date="2010-11" db="EMBL/GenBank/DDBJ databases">
        <title>The complete genome of Leadbetterella byssophila DSM 17132.</title>
        <authorList>
            <consortium name="US DOE Joint Genome Institute (JGI-PGF)"/>
            <person name="Lucas S."/>
            <person name="Copeland A."/>
            <person name="Lapidus A."/>
            <person name="Glavina del Rio T."/>
            <person name="Dalin E."/>
            <person name="Tice H."/>
            <person name="Bruce D."/>
            <person name="Goodwin L."/>
            <person name="Pitluck S."/>
            <person name="Kyrpides N."/>
            <person name="Mavromatis K."/>
            <person name="Ivanova N."/>
            <person name="Teshima H."/>
            <person name="Brettin T."/>
            <person name="Detter J.C."/>
            <person name="Han C."/>
            <person name="Tapia R."/>
            <person name="Land M."/>
            <person name="Hauser L."/>
            <person name="Markowitz V."/>
            <person name="Cheng J.-F."/>
            <person name="Hugenholtz P."/>
            <person name="Woyke T."/>
            <person name="Wu D."/>
            <person name="Tindall B."/>
            <person name="Pomrenke H.G."/>
            <person name="Brambilla E."/>
            <person name="Klenk H.-P."/>
            <person name="Eisen J.A."/>
        </authorList>
    </citation>
    <scope>NUCLEOTIDE SEQUENCE [LARGE SCALE GENOMIC DNA]</scope>
    <source>
        <strain>DSM 17132</strain>
    </source>
</reference>
<dbReference type="STRING" id="649349.Lbys_1987"/>
<evidence type="ECO:0000256" key="5">
    <source>
        <dbReference type="ARBA" id="ARBA00023237"/>
    </source>
</evidence>
<dbReference type="RefSeq" id="WP_013408729.1">
    <property type="nucleotide sequence ID" value="NC_014655.1"/>
</dbReference>
<dbReference type="InterPro" id="IPR012944">
    <property type="entry name" value="SusD_RagB_dom"/>
</dbReference>
<reference evidence="8 9" key="2">
    <citation type="journal article" date="2011" name="Stand. Genomic Sci.">
        <title>Complete genome sequence of Leadbetterella byssophila type strain (4M15).</title>
        <authorList>
            <person name="Abt B."/>
            <person name="Teshima H."/>
            <person name="Lucas S."/>
            <person name="Lapidus A."/>
            <person name="Del Rio T.G."/>
            <person name="Nolan M."/>
            <person name="Tice H."/>
            <person name="Cheng J.F."/>
            <person name="Pitluck S."/>
            <person name="Liolios K."/>
            <person name="Pagani I."/>
            <person name="Ivanova N."/>
            <person name="Mavromatis K."/>
            <person name="Pati A."/>
            <person name="Tapia R."/>
            <person name="Han C."/>
            <person name="Goodwin L."/>
            <person name="Chen A."/>
            <person name="Palaniappan K."/>
            <person name="Land M."/>
            <person name="Hauser L."/>
            <person name="Chang Y.J."/>
            <person name="Jeffries C.D."/>
            <person name="Rohde M."/>
            <person name="Goker M."/>
            <person name="Tindall B.J."/>
            <person name="Detter J.C."/>
            <person name="Woyke T."/>
            <person name="Bristow J."/>
            <person name="Eisen J.A."/>
            <person name="Markowitz V."/>
            <person name="Hugenholtz P."/>
            <person name="Klenk H.P."/>
            <person name="Kyrpides N.C."/>
        </authorList>
    </citation>
    <scope>NUCLEOTIDE SEQUENCE [LARGE SCALE GENOMIC DNA]</scope>
    <source>
        <strain evidence="9">DSM 17132 / JCM 16389 / KACC 11308 / NBRC 106382 / 4M15</strain>
    </source>
</reference>